<gene>
    <name evidence="2" type="ORF">TraAM80_03089</name>
</gene>
<keyword evidence="3" id="KW-1185">Reference proteome</keyword>
<dbReference type="AlphaFoldDB" id="A0A3R7KHJ8"/>
<name>A0A3R7KHJ8_TRYRA</name>
<feature type="domain" description="Flagellar attachment zone protein 1 conserved" evidence="1">
    <location>
        <begin position="152"/>
        <end position="243"/>
    </location>
</feature>
<feature type="domain" description="Flagellar attachment zone protein 1 conserved" evidence="1">
    <location>
        <begin position="251"/>
        <end position="331"/>
    </location>
</feature>
<feature type="non-terminal residue" evidence="2">
    <location>
        <position position="411"/>
    </location>
</feature>
<dbReference type="PANTHER" id="PTHR33986">
    <property type="entry name" value="OS02G0535700 PROTEIN"/>
    <property type="match status" value="1"/>
</dbReference>
<feature type="domain" description="Flagellar attachment zone protein 1 conserved" evidence="1">
    <location>
        <begin position="362"/>
        <end position="410"/>
    </location>
</feature>
<comment type="caution">
    <text evidence="2">The sequence shown here is derived from an EMBL/GenBank/DDBJ whole genome shotgun (WGS) entry which is preliminary data.</text>
</comment>
<dbReference type="PANTHER" id="PTHR33986:SF15">
    <property type="entry name" value="MITOCHONDRIAL FISSION PROTEIN ELM1"/>
    <property type="match status" value="1"/>
</dbReference>
<dbReference type="OMA" id="YHEVHAL"/>
<dbReference type="EMBL" id="MKGL01000078">
    <property type="protein sequence ID" value="RNF07810.1"/>
    <property type="molecule type" value="Genomic_DNA"/>
</dbReference>
<feature type="domain" description="Flagellar attachment zone protein 1 conserved" evidence="1">
    <location>
        <begin position="53"/>
        <end position="143"/>
    </location>
</feature>
<dbReference type="Pfam" id="PF23398">
    <property type="entry name" value="FAZ1_cons"/>
    <property type="match status" value="4"/>
</dbReference>
<dbReference type="Proteomes" id="UP000283634">
    <property type="component" value="Unassembled WGS sequence"/>
</dbReference>
<evidence type="ECO:0000259" key="1">
    <source>
        <dbReference type="Pfam" id="PF23398"/>
    </source>
</evidence>
<dbReference type="RefSeq" id="XP_029240040.1">
    <property type="nucleotide sequence ID" value="XM_029380069.1"/>
</dbReference>
<proteinExistence type="predicted"/>
<dbReference type="OrthoDB" id="260030at2759"/>
<protein>
    <submittedName>
        <fullName evidence="2">Mitotubule-associated protein Gb4</fullName>
    </submittedName>
</protein>
<evidence type="ECO:0000313" key="3">
    <source>
        <dbReference type="Proteomes" id="UP000283634"/>
    </source>
</evidence>
<sequence length="411" mass="45001">MSDAEIMERTKAHPYHEVHALHVPRIRFSSNGRASVPRALTSSEVVVPAGAPVWAQHSVGFKGEDWDHVVETRGEDVMRAFAKETAAAVGVDEGGVRGVVLKPEADGLLVEFELRRPASLTEQDGKAAMDVCKYKAVWAVYQEVLLGMEEKVVTTHELGFEGEDWDYVLERRDAEVKEAAAIETARALGVGREDVVEVGLDVVPQSLVVFVTVRHSSKLSDSQVDGMLAQCQYKTLWALYDTRPLESAVLTRRFDGDDWDIVIDGSRGKLEDAFCRETAAALGVSQRQVVCVDCRIGSLFVDFKVLGCAMSDAEIMERTKAHPYHEVHALHVPRIRFSSNGRASVPRALTSSEVVVPAGAPVWAQHSVGFKGEDWDHVVETRGEDVMRAFAKETAAAVGVDEGGVRGVVLK</sequence>
<dbReference type="GeneID" id="40327022"/>
<evidence type="ECO:0000313" key="2">
    <source>
        <dbReference type="EMBL" id="RNF07810.1"/>
    </source>
</evidence>
<reference evidence="2 3" key="1">
    <citation type="journal article" date="2018" name="BMC Genomics">
        <title>Genomic comparison of Trypanosoma conorhini and Trypanosoma rangeli to Trypanosoma cruzi strains of high and low virulence.</title>
        <authorList>
            <person name="Bradwell K.R."/>
            <person name="Koparde V.N."/>
            <person name="Matveyev A.V."/>
            <person name="Serrano M.G."/>
            <person name="Alves J.M."/>
            <person name="Parikh H."/>
            <person name="Huang B."/>
            <person name="Lee V."/>
            <person name="Espinosa-Alvarez O."/>
            <person name="Ortiz P.A."/>
            <person name="Costa-Martins A.G."/>
            <person name="Teixeira M.M."/>
            <person name="Buck G.A."/>
        </authorList>
    </citation>
    <scope>NUCLEOTIDE SEQUENCE [LARGE SCALE GENOMIC DNA]</scope>
    <source>
        <strain evidence="2 3">AM80</strain>
    </source>
</reference>
<dbReference type="InterPro" id="IPR009367">
    <property type="entry name" value="Elm1-like"/>
</dbReference>
<dbReference type="InterPro" id="IPR056614">
    <property type="entry name" value="FAZ1_cons"/>
</dbReference>
<organism evidence="2 3">
    <name type="scientific">Trypanosoma rangeli</name>
    <dbReference type="NCBI Taxonomy" id="5698"/>
    <lineage>
        <taxon>Eukaryota</taxon>
        <taxon>Discoba</taxon>
        <taxon>Euglenozoa</taxon>
        <taxon>Kinetoplastea</taxon>
        <taxon>Metakinetoplastina</taxon>
        <taxon>Trypanosomatida</taxon>
        <taxon>Trypanosomatidae</taxon>
        <taxon>Trypanosoma</taxon>
        <taxon>Herpetosoma</taxon>
    </lineage>
</organism>
<accession>A0A3R7KHJ8</accession>